<evidence type="ECO:0000313" key="2">
    <source>
        <dbReference type="Proteomes" id="UP000034163"/>
    </source>
</evidence>
<accession>A0A0G0WNN1</accession>
<dbReference type="Proteomes" id="UP000034163">
    <property type="component" value="Unassembled WGS sequence"/>
</dbReference>
<name>A0A0G0WNN1_UNCKA</name>
<dbReference type="EMBL" id="LCBS01000048">
    <property type="protein sequence ID" value="KKS14400.1"/>
    <property type="molecule type" value="Genomic_DNA"/>
</dbReference>
<comment type="caution">
    <text evidence="1">The sequence shown here is derived from an EMBL/GenBank/DDBJ whole genome shotgun (WGS) entry which is preliminary data.</text>
</comment>
<sequence>MVHGSASDLSNNQQVKLLLLIRLFDSLIRTSRSDSKNYHCAFAINTILERANKTNTSVSYELLDVLIREIEVTPTGFIEGVTMLKKAGGGTNEHFLHYVTNYKSRHGV</sequence>
<protein>
    <submittedName>
        <fullName evidence="1">Uncharacterized protein</fullName>
    </submittedName>
</protein>
<gene>
    <name evidence="1" type="ORF">UU72_C0048G0005</name>
</gene>
<evidence type="ECO:0000313" key="1">
    <source>
        <dbReference type="EMBL" id="KKS14400.1"/>
    </source>
</evidence>
<dbReference type="AlphaFoldDB" id="A0A0G0WNN1"/>
<organism evidence="1 2">
    <name type="scientific">candidate division WWE3 bacterium GW2011_GWB1_41_6</name>
    <dbReference type="NCBI Taxonomy" id="1619112"/>
    <lineage>
        <taxon>Bacteria</taxon>
        <taxon>Katanobacteria</taxon>
    </lineage>
</organism>
<reference evidence="1 2" key="1">
    <citation type="journal article" date="2015" name="Nature">
        <title>rRNA introns, odd ribosomes, and small enigmatic genomes across a large radiation of phyla.</title>
        <authorList>
            <person name="Brown C.T."/>
            <person name="Hug L.A."/>
            <person name="Thomas B.C."/>
            <person name="Sharon I."/>
            <person name="Castelle C.J."/>
            <person name="Singh A."/>
            <person name="Wilkins M.J."/>
            <person name="Williams K.H."/>
            <person name="Banfield J.F."/>
        </authorList>
    </citation>
    <scope>NUCLEOTIDE SEQUENCE [LARGE SCALE GENOMIC DNA]</scope>
</reference>
<proteinExistence type="predicted"/>